<dbReference type="InterPro" id="IPR019931">
    <property type="entry name" value="LPXTG_anchor"/>
</dbReference>
<evidence type="ECO:0000256" key="6">
    <source>
        <dbReference type="SAM" id="MobiDB-lite"/>
    </source>
</evidence>
<evidence type="ECO:0008006" key="13">
    <source>
        <dbReference type="Google" id="ProtNLM"/>
    </source>
</evidence>
<feature type="domain" description="Gram-positive cocci surface proteins LPxTG" evidence="9">
    <location>
        <begin position="840"/>
        <end position="878"/>
    </location>
</feature>
<evidence type="ECO:0000256" key="1">
    <source>
        <dbReference type="ARBA" id="ARBA00022512"/>
    </source>
</evidence>
<feature type="compositionally biased region" description="Acidic residues" evidence="6">
    <location>
        <begin position="54"/>
        <end position="67"/>
    </location>
</feature>
<evidence type="ECO:0000256" key="3">
    <source>
        <dbReference type="ARBA" id="ARBA00022729"/>
    </source>
</evidence>
<feature type="signal peptide" evidence="8">
    <location>
        <begin position="1"/>
        <end position="24"/>
    </location>
</feature>
<gene>
    <name evidence="11" type="ORF">CBF35_13705</name>
</gene>
<protein>
    <recommendedName>
        <fullName evidence="13">Gram-positive cocci surface proteins LPxTG domain-containing protein</fullName>
    </recommendedName>
</protein>
<evidence type="ECO:0000313" key="11">
    <source>
        <dbReference type="EMBL" id="RST91886.1"/>
    </source>
</evidence>
<keyword evidence="3 8" id="KW-0732">Signal</keyword>
<evidence type="ECO:0000256" key="7">
    <source>
        <dbReference type="SAM" id="Phobius"/>
    </source>
</evidence>
<feature type="region of interest" description="Disordered" evidence="6">
    <location>
        <begin position="805"/>
        <end position="850"/>
    </location>
</feature>
<feature type="domain" description="MucBP" evidence="10">
    <location>
        <begin position="657"/>
        <end position="718"/>
    </location>
</feature>
<evidence type="ECO:0000256" key="5">
    <source>
        <dbReference type="ARBA" id="ARBA00023088"/>
    </source>
</evidence>
<dbReference type="Pfam" id="PF00746">
    <property type="entry name" value="Gram_pos_anchor"/>
    <property type="match status" value="1"/>
</dbReference>
<dbReference type="InterPro" id="IPR009459">
    <property type="entry name" value="MucBP_dom"/>
</dbReference>
<dbReference type="OrthoDB" id="2184730at2"/>
<keyword evidence="5" id="KW-0572">Peptidoglycan-anchor</keyword>
<dbReference type="Proteomes" id="UP000287239">
    <property type="component" value="Unassembled WGS sequence"/>
</dbReference>
<dbReference type="RefSeq" id="WP_126782103.1">
    <property type="nucleotide sequence ID" value="NZ_NGJU01000026.1"/>
</dbReference>
<dbReference type="Pfam" id="PF06458">
    <property type="entry name" value="MucBP"/>
    <property type="match status" value="5"/>
</dbReference>
<feature type="transmembrane region" description="Helical" evidence="7">
    <location>
        <begin position="853"/>
        <end position="874"/>
    </location>
</feature>
<name>A0A429ZDV3_9ENTE</name>
<reference evidence="11 12" key="1">
    <citation type="submission" date="2017-05" db="EMBL/GenBank/DDBJ databases">
        <title>Vagococcus spp. assemblies.</title>
        <authorList>
            <person name="Gulvik C.A."/>
        </authorList>
    </citation>
    <scope>NUCLEOTIDE SEQUENCE [LARGE SCALE GENOMIC DNA]</scope>
    <source>
        <strain evidence="11 12">NCFB 2777</strain>
    </source>
</reference>
<dbReference type="GeneID" id="98569399"/>
<organism evidence="11 12">
    <name type="scientific">Vagococcus salmoninarum</name>
    <dbReference type="NCBI Taxonomy" id="2739"/>
    <lineage>
        <taxon>Bacteria</taxon>
        <taxon>Bacillati</taxon>
        <taxon>Bacillota</taxon>
        <taxon>Bacilli</taxon>
        <taxon>Lactobacillales</taxon>
        <taxon>Enterococcaceae</taxon>
        <taxon>Vagococcus</taxon>
    </lineage>
</organism>
<keyword evidence="1" id="KW-0134">Cell wall</keyword>
<feature type="domain" description="MucBP" evidence="10">
    <location>
        <begin position="437"/>
        <end position="499"/>
    </location>
</feature>
<keyword evidence="4" id="KW-0677">Repeat</keyword>
<sequence>MKKWIAYLTISSIVLGSMPVHVLADEVLAVEQQKTEELVENQIVETETSQVDLGEADSDDGLKEDDEAEVEVGEETADLKAKLVVQEMPVEKNTSNDAVAEAERNLELTKIASEKSENNTELVSPKEVERKKSPRKTGDFEMAADGMYLGQQAGINPESGGAYLYFNPTKIELVGHNDEFNGFNGGSYYYADAPHNTERVLSSTIDIQEAEGDYHLALRATATGQEMPGTTFDNGALSYQILRTASEVTVTGQTGETVINGQGEIPMNPTHLTIGRPASDTYGDATFYWEIINSNGKVIFSGTTAAELPSEEDLAELPGGIYELKNQVKETIPESSRLFEQKGINGEELSVSAKTSGKFQIAAKGTVVVKHYLEDETDYFASESTTEIVDEEYMTYPVTDIPAGYELDESKLPNNSEGQYIDGVIEVDYYYKKKETPVKVKYVYEDKDGLQVEFEGSAEEFIEKFKTPFETNSKDFEGYDLVTVNTTSGTISADGKTVNGSHQADEVLVTYVYKKKATSVKVNHIDTDTKEVIAEPEIIPGLFEDPYKTTSAKIPGYELVVTPDNAEGNYSMNTPEVTYEYAKIVPKIIVHFVDEKGNKVSTSLPEKDGVWGKDYETTPKTIEGYELVIEKTPANAEGIFGDDDVEVTYVYKKKATQVIVHHQFVDGKEFAKDVLIDGFYNDDYQTKPVIKPGYVIVKVIGETVGKHGEVIKEITYVYAEILPPLVHPTMEGGKIVTGTGIPNTDIEITFPDGTVKKGHVDNQGNWTMDVPTGLYLKEGDHIKAVTVDYLTGLRSTVAIGPVIPLSHPILPKPENPDKDKEAPQDSDEKSKGTTPPSKSNKHQNKLPQTGEKLMKNTLFTGMSLIVLAAGYYVFNRKKIMKNK</sequence>
<feature type="region of interest" description="Disordered" evidence="6">
    <location>
        <begin position="111"/>
        <end position="137"/>
    </location>
</feature>
<comment type="caution">
    <text evidence="11">The sequence shown here is derived from an EMBL/GenBank/DDBJ whole genome shotgun (WGS) entry which is preliminary data.</text>
</comment>
<feature type="compositionally biased region" description="Basic and acidic residues" evidence="6">
    <location>
        <begin position="814"/>
        <end position="831"/>
    </location>
</feature>
<evidence type="ECO:0000259" key="10">
    <source>
        <dbReference type="Pfam" id="PF06458"/>
    </source>
</evidence>
<dbReference type="EMBL" id="NGJU01000026">
    <property type="protein sequence ID" value="RST91886.1"/>
    <property type="molecule type" value="Genomic_DNA"/>
</dbReference>
<keyword evidence="12" id="KW-1185">Reference proteome</keyword>
<dbReference type="AlphaFoldDB" id="A0A429ZDV3"/>
<dbReference type="InterPro" id="IPR013783">
    <property type="entry name" value="Ig-like_fold"/>
</dbReference>
<feature type="domain" description="MucBP" evidence="10">
    <location>
        <begin position="367"/>
        <end position="432"/>
    </location>
</feature>
<proteinExistence type="predicted"/>
<feature type="domain" description="MucBP" evidence="10">
    <location>
        <begin position="520"/>
        <end position="581"/>
    </location>
</feature>
<evidence type="ECO:0000259" key="9">
    <source>
        <dbReference type="Pfam" id="PF00746"/>
    </source>
</evidence>
<dbReference type="Gene3D" id="2.60.40.10">
    <property type="entry name" value="Immunoglobulins"/>
    <property type="match status" value="1"/>
</dbReference>
<keyword evidence="7" id="KW-0472">Membrane</keyword>
<feature type="region of interest" description="Disordered" evidence="6">
    <location>
        <begin position="48"/>
        <end position="67"/>
    </location>
</feature>
<feature type="domain" description="MucBP" evidence="10">
    <location>
        <begin position="587"/>
        <end position="652"/>
    </location>
</feature>
<evidence type="ECO:0000256" key="4">
    <source>
        <dbReference type="ARBA" id="ARBA00022737"/>
    </source>
</evidence>
<dbReference type="Gene3D" id="3.10.20.320">
    <property type="entry name" value="Putative peptidoglycan bound protein (lpxtg motif)"/>
    <property type="match status" value="5"/>
</dbReference>
<dbReference type="NCBIfam" id="TIGR01167">
    <property type="entry name" value="LPXTG_anchor"/>
    <property type="match status" value="1"/>
</dbReference>
<evidence type="ECO:0000256" key="2">
    <source>
        <dbReference type="ARBA" id="ARBA00022525"/>
    </source>
</evidence>
<keyword evidence="2" id="KW-0964">Secreted</keyword>
<evidence type="ECO:0000256" key="8">
    <source>
        <dbReference type="SAM" id="SignalP"/>
    </source>
</evidence>
<keyword evidence="7" id="KW-1133">Transmembrane helix</keyword>
<keyword evidence="7" id="KW-0812">Transmembrane</keyword>
<evidence type="ECO:0000313" key="12">
    <source>
        <dbReference type="Proteomes" id="UP000287239"/>
    </source>
</evidence>
<feature type="chain" id="PRO_5019328071" description="Gram-positive cocci surface proteins LPxTG domain-containing protein" evidence="8">
    <location>
        <begin position="25"/>
        <end position="883"/>
    </location>
</feature>
<accession>A0A429ZDV3</accession>